<feature type="transmembrane region" description="Helical" evidence="7">
    <location>
        <begin position="58"/>
        <end position="76"/>
    </location>
</feature>
<comment type="catalytic activity">
    <reaction evidence="7">
        <text>L-cysteinyl-[protein] + hexadecanoyl-CoA = S-hexadecanoyl-L-cysteinyl-[protein] + CoA</text>
        <dbReference type="Rhea" id="RHEA:36683"/>
        <dbReference type="Rhea" id="RHEA-COMP:10131"/>
        <dbReference type="Rhea" id="RHEA-COMP:11032"/>
        <dbReference type="ChEBI" id="CHEBI:29950"/>
        <dbReference type="ChEBI" id="CHEBI:57287"/>
        <dbReference type="ChEBI" id="CHEBI:57379"/>
        <dbReference type="ChEBI" id="CHEBI:74151"/>
        <dbReference type="EC" id="2.3.1.225"/>
    </reaction>
</comment>
<evidence type="ECO:0000256" key="7">
    <source>
        <dbReference type="RuleBase" id="RU079119"/>
    </source>
</evidence>
<protein>
    <recommendedName>
        <fullName evidence="7">Palmitoyltransferase</fullName>
        <ecNumber evidence="7">2.3.1.225</ecNumber>
    </recommendedName>
</protein>
<dbReference type="Proteomes" id="UP001652661">
    <property type="component" value="Chromosome 3R"/>
</dbReference>
<comment type="subcellular location">
    <subcellularLocation>
        <location evidence="1">Membrane</location>
        <topology evidence="1">Multi-pass membrane protein</topology>
    </subcellularLocation>
</comment>
<organism evidence="9 10">
    <name type="scientific">Drosophila kikkawai</name>
    <name type="common">Fruit fly</name>
    <dbReference type="NCBI Taxonomy" id="30033"/>
    <lineage>
        <taxon>Eukaryota</taxon>
        <taxon>Metazoa</taxon>
        <taxon>Ecdysozoa</taxon>
        <taxon>Arthropoda</taxon>
        <taxon>Hexapoda</taxon>
        <taxon>Insecta</taxon>
        <taxon>Pterygota</taxon>
        <taxon>Neoptera</taxon>
        <taxon>Endopterygota</taxon>
        <taxon>Diptera</taxon>
        <taxon>Brachycera</taxon>
        <taxon>Muscomorpha</taxon>
        <taxon>Ephydroidea</taxon>
        <taxon>Drosophilidae</taxon>
        <taxon>Drosophila</taxon>
        <taxon>Sophophora</taxon>
    </lineage>
</organism>
<feature type="transmembrane region" description="Helical" evidence="7">
    <location>
        <begin position="147"/>
        <end position="170"/>
    </location>
</feature>
<keyword evidence="9" id="KW-1185">Reference proteome</keyword>
<keyword evidence="5 7" id="KW-0472">Membrane</keyword>
<dbReference type="PROSITE" id="PS50216">
    <property type="entry name" value="DHHC"/>
    <property type="match status" value="1"/>
</dbReference>
<dbReference type="GeneID" id="108077648"/>
<dbReference type="EC" id="2.3.1.225" evidence="7"/>
<evidence type="ECO:0000313" key="10">
    <source>
        <dbReference type="RefSeq" id="XP_070142668.1"/>
    </source>
</evidence>
<evidence type="ECO:0000256" key="5">
    <source>
        <dbReference type="ARBA" id="ARBA00023136"/>
    </source>
</evidence>
<dbReference type="RefSeq" id="XP_070142668.1">
    <property type="nucleotide sequence ID" value="XM_070286567.1"/>
</dbReference>
<reference evidence="10" key="1">
    <citation type="submission" date="2025-08" db="UniProtKB">
        <authorList>
            <consortium name="RefSeq"/>
        </authorList>
    </citation>
    <scope>IDENTIFICATION</scope>
    <source>
        <strain evidence="10">14028-0561.14</strain>
        <tissue evidence="10">Whole fly</tissue>
    </source>
</reference>
<dbReference type="PANTHER" id="PTHR12246">
    <property type="entry name" value="PALMITOYLTRANSFERASE ZDHHC16"/>
    <property type="match status" value="1"/>
</dbReference>
<keyword evidence="6 7" id="KW-0012">Acyltransferase</keyword>
<keyword evidence="2 7" id="KW-0808">Transferase</keyword>
<name>A0ABM4GIX6_DROKI</name>
<evidence type="ECO:0000256" key="2">
    <source>
        <dbReference type="ARBA" id="ARBA00022679"/>
    </source>
</evidence>
<dbReference type="InterPro" id="IPR039859">
    <property type="entry name" value="PFA4/ZDH16/20/ERF2-like"/>
</dbReference>
<evidence type="ECO:0000313" key="9">
    <source>
        <dbReference type="Proteomes" id="UP001652661"/>
    </source>
</evidence>
<keyword evidence="4 7" id="KW-1133">Transmembrane helix</keyword>
<comment type="similarity">
    <text evidence="7">Belongs to the DHHC palmitoyltransferase family.</text>
</comment>
<dbReference type="InterPro" id="IPR001594">
    <property type="entry name" value="Palmitoyltrfase_DHHC"/>
</dbReference>
<keyword evidence="3 7" id="KW-0812">Transmembrane</keyword>
<evidence type="ECO:0000256" key="3">
    <source>
        <dbReference type="ARBA" id="ARBA00022692"/>
    </source>
</evidence>
<dbReference type="Pfam" id="PF01529">
    <property type="entry name" value="DHHC"/>
    <property type="match status" value="1"/>
</dbReference>
<feature type="transmembrane region" description="Helical" evidence="7">
    <location>
        <begin position="190"/>
        <end position="214"/>
    </location>
</feature>
<feature type="domain" description="Palmitoyltransferase DHHC" evidence="8">
    <location>
        <begin position="102"/>
        <end position="220"/>
    </location>
</feature>
<evidence type="ECO:0000256" key="1">
    <source>
        <dbReference type="ARBA" id="ARBA00004141"/>
    </source>
</evidence>
<proteinExistence type="inferred from homology"/>
<gene>
    <name evidence="10" type="primary">LOC108077648</name>
</gene>
<sequence>MCIVVDILHHYAGRNPKNFVRVGHPLAVVLGLSTSVLLFLVQMLHVAPQLLSEVLCKLYWILAIFIMYNILGNMLACHRATSSVASLPEERQVPAAEEKHLWQHCDLCQKLAPPRSWHCKLCECCILKRDHHCIFTAACIGHNNHRYFFWFTFYAALGTGMCLVSTFVLLVRNLLVLQLINFSTFLDTLLFSITLFSWVAAVIMFAFQIHVVYLNTSYYQILDRSYDLGVRSNCRIIMGERGLWTFLSPSIKSPLPHDGTKWQLKRST</sequence>
<feature type="transmembrane region" description="Helical" evidence="7">
    <location>
        <begin position="26"/>
        <end position="46"/>
    </location>
</feature>
<evidence type="ECO:0000256" key="4">
    <source>
        <dbReference type="ARBA" id="ARBA00022989"/>
    </source>
</evidence>
<evidence type="ECO:0000256" key="6">
    <source>
        <dbReference type="ARBA" id="ARBA00023315"/>
    </source>
</evidence>
<accession>A0ABM4GIX6</accession>
<evidence type="ECO:0000259" key="8">
    <source>
        <dbReference type="Pfam" id="PF01529"/>
    </source>
</evidence>
<comment type="domain">
    <text evidence="7">The DHHC domain is required for palmitoyltransferase activity.</text>
</comment>